<reference evidence="5" key="1">
    <citation type="submission" date="2016-02" db="EMBL/GenBank/DDBJ databases">
        <authorList>
            <person name="Shin S.-K."/>
            <person name="Yi H."/>
            <person name="Kim E."/>
        </authorList>
    </citation>
    <scope>NUCLEOTIDE SEQUENCE [LARGE SCALE GENOMIC DNA]</scope>
    <source>
        <strain evidence="5">LPB0003</strain>
    </source>
</reference>
<dbReference type="PANTHER" id="PTHR16026">
    <property type="entry name" value="CARTILAGE ACIDIC PROTEIN 1"/>
    <property type="match status" value="1"/>
</dbReference>
<protein>
    <recommendedName>
        <fullName evidence="3">ASPIC/UnbV domain-containing protein</fullName>
    </recommendedName>
</protein>
<dbReference type="InterPro" id="IPR013517">
    <property type="entry name" value="FG-GAP"/>
</dbReference>
<dbReference type="AlphaFoldDB" id="A0A1B8TTB1"/>
<accession>A0A1B8TTB1</accession>
<keyword evidence="1 2" id="KW-0732">Signal</keyword>
<dbReference type="InterPro" id="IPR011519">
    <property type="entry name" value="UnbV_ASPIC"/>
</dbReference>
<feature type="signal peptide" evidence="2">
    <location>
        <begin position="1"/>
        <end position="22"/>
    </location>
</feature>
<dbReference type="EMBL" id="LSFM01000023">
    <property type="protein sequence ID" value="OBY62748.1"/>
    <property type="molecule type" value="Genomic_DNA"/>
</dbReference>
<dbReference type="Pfam" id="PF07593">
    <property type="entry name" value="UnbV_ASPIC"/>
    <property type="match status" value="1"/>
</dbReference>
<keyword evidence="5" id="KW-1185">Reference proteome</keyword>
<dbReference type="RefSeq" id="WP_065319734.1">
    <property type="nucleotide sequence ID" value="NZ_CP017477.1"/>
</dbReference>
<dbReference type="STRING" id="1774273.LPB03_11400"/>
<sequence length="1083" mass="122360">MSKKLPFLILFSLILISFSCKNEDENIHQDYLLNKIPNSKTKINFKNHLTEDAQHSIINYIYFYNGGGVSAGDINNDGLPDLYFVSNQNENKLYLNKGNLTFEDITEKANVKGSSDWSTGTTMVDINNDGLLDIYVCVVSELLDFKGHNELFINNGDGTFTEKAKEYGLDFKGYSTQAYFFDYDKDGDLDVYIVNHAVHTSLSHGKASQRNKRVALTGDVLMQNNNGKFKDVSEKANIFGGVNGYGLSASIADFNNDGWDDIYVCNDFHEDDYYYINQKDGTFSETLDQSFSTISRFSMGSDAADINGDDLQDIITLDMLPNEEKWLKETEGDDAMLNMQTNLKDLGYKDQYSRNMLQINTSKNYFYETALFNGVADTDWSWAPLFADFNNDGHQDLFISNGILRRPNGLDFKKYVSSTFKKYGQQKGLDWLYKSINEMPSGKVPNQIFEGNSNQFKEKTGSWIEKTPSLSNGSLYVDLDLDGDLDLVTNNVNEFASVFENTTNGTKNYTTIQLKYQEKNKEAIGAKVFLYANGTKQSKQVFKSRGFLSSTEAKVNFGLGSISKIDSIVIVWPNLMHQKIENLQANQLLKIDYNSELAVLKNEKVEKPLTFFSEEKLISYKHEEDTYNDFFNERLIPYKISTLGPAFAIGDVDKNGFDDIFIGGASGQTATLYLNNGKSFKKSTQNQFEKDAKFEDNDAVFFDADNDGDLDLYVASGVNKSRNKNFEIDRLYINRNGTFVKNNKKMMLNPLNTSTVIAYDYNTDGNDDLFIGNLSNPDSFGATVNSAILTNDNGNFNVGLKFIFNGRITDAIWSDINNDNQKDLLIVSEWDSPKIYINKNGNLTLQEMPNNLNGLWQSIATFDVDLDGDQDIVLGNWGENNRFSKYIENPIYLYHGDFDKNGKKESIIAYKIGDNYYPLQTKDELSSQMNFISKKFLNHTDFALQSIETIFGADVLKDAKKSSIDILSSGYLENENGTFKNFVPFIAKLQVAPITSFSEIEINKQKQLLISGNSLKVNTYHGGYKSLKGFLMASKDDVKPVSEMGLKPFNNQVKETAVIKMKDKNVLLIIANNDSLKTYTYKN</sequence>
<dbReference type="InterPro" id="IPR027039">
    <property type="entry name" value="Crtac1"/>
</dbReference>
<comment type="caution">
    <text evidence="4">The sequence shown here is derived from an EMBL/GenBank/DDBJ whole genome shotgun (WGS) entry which is preliminary data.</text>
</comment>
<organism evidence="4 5">
    <name type="scientific">Polaribacter vadi</name>
    <dbReference type="NCBI Taxonomy" id="1774273"/>
    <lineage>
        <taxon>Bacteria</taxon>
        <taxon>Pseudomonadati</taxon>
        <taxon>Bacteroidota</taxon>
        <taxon>Flavobacteriia</taxon>
        <taxon>Flavobacteriales</taxon>
        <taxon>Flavobacteriaceae</taxon>
    </lineage>
</organism>
<dbReference type="Proteomes" id="UP000092584">
    <property type="component" value="Unassembled WGS sequence"/>
</dbReference>
<evidence type="ECO:0000256" key="1">
    <source>
        <dbReference type="ARBA" id="ARBA00022729"/>
    </source>
</evidence>
<dbReference type="InterPro" id="IPR028994">
    <property type="entry name" value="Integrin_alpha_N"/>
</dbReference>
<dbReference type="SUPFAM" id="SSF69318">
    <property type="entry name" value="Integrin alpha N-terminal domain"/>
    <property type="match status" value="2"/>
</dbReference>
<dbReference type="KEGG" id="pob:LPB03_11400"/>
<dbReference type="Gene3D" id="2.130.10.130">
    <property type="entry name" value="Integrin alpha, N-terminal"/>
    <property type="match status" value="3"/>
</dbReference>
<dbReference type="OrthoDB" id="9816120at2"/>
<gene>
    <name evidence="4" type="ORF">LPB3_11410</name>
</gene>
<evidence type="ECO:0000313" key="5">
    <source>
        <dbReference type="Proteomes" id="UP000092584"/>
    </source>
</evidence>
<proteinExistence type="predicted"/>
<dbReference type="PROSITE" id="PS51257">
    <property type="entry name" value="PROKAR_LIPOPROTEIN"/>
    <property type="match status" value="1"/>
</dbReference>
<dbReference type="PANTHER" id="PTHR16026:SF0">
    <property type="entry name" value="CARTILAGE ACIDIC PROTEIN 1"/>
    <property type="match status" value="1"/>
</dbReference>
<feature type="domain" description="ASPIC/UnbV" evidence="3">
    <location>
        <begin position="523"/>
        <end position="589"/>
    </location>
</feature>
<evidence type="ECO:0000259" key="3">
    <source>
        <dbReference type="Pfam" id="PF07593"/>
    </source>
</evidence>
<evidence type="ECO:0000256" key="2">
    <source>
        <dbReference type="SAM" id="SignalP"/>
    </source>
</evidence>
<evidence type="ECO:0000313" key="4">
    <source>
        <dbReference type="EMBL" id="OBY62748.1"/>
    </source>
</evidence>
<name>A0A1B8TTB1_9FLAO</name>
<feature type="chain" id="PRO_5008615541" description="ASPIC/UnbV domain-containing protein" evidence="2">
    <location>
        <begin position="23"/>
        <end position="1083"/>
    </location>
</feature>
<dbReference type="Pfam" id="PF13517">
    <property type="entry name" value="FG-GAP_3"/>
    <property type="match status" value="5"/>
</dbReference>